<feature type="domain" description="PAS" evidence="3">
    <location>
        <begin position="18"/>
        <end position="83"/>
    </location>
</feature>
<dbReference type="AlphaFoldDB" id="A0ABD5ZS79"/>
<keyword evidence="5" id="KW-1185">Reference proteome</keyword>
<gene>
    <name evidence="4" type="ORF">ACFQJ4_12595</name>
</gene>
<dbReference type="Pfam" id="PF04967">
    <property type="entry name" value="HTH_10"/>
    <property type="match status" value="1"/>
</dbReference>
<dbReference type="Pfam" id="PF15915">
    <property type="entry name" value="BAT"/>
    <property type="match status" value="1"/>
</dbReference>
<dbReference type="PROSITE" id="PS50112">
    <property type="entry name" value="PAS"/>
    <property type="match status" value="1"/>
</dbReference>
<keyword evidence="1" id="KW-0805">Transcription regulation</keyword>
<evidence type="ECO:0000256" key="1">
    <source>
        <dbReference type="ARBA" id="ARBA00023015"/>
    </source>
</evidence>
<dbReference type="PANTHER" id="PTHR34236">
    <property type="entry name" value="DIMETHYL SULFOXIDE REDUCTASE TRANSCRIPTIONAL ACTIVATOR"/>
    <property type="match status" value="1"/>
</dbReference>
<sequence length="530" mass="56736">MGDEHADGPTDHERFVPREALNSIPMAVYHFDFDGRLGWWNARVAEVTGYSDEELSGMGIDRLLTAEDSAAVRETLDGAGPGHSWSVDLPVVTKDGEALPHRHEAAVATDADGSCIGVTGVAQPRSDGGSGEVEGARTYRRVIETVGGVIGALVAAGTQSEIERAVCEGLADSELYDAVWIGRLDRDGAVEPVTVAGPSTSAVDGMTEEWRGTDDARPALETAETGEVRVVRDIPTSSLPEPIREFAAENDIRSGVSVPIGREGAGGVLVAYSSRPDGFDDVEVGALEQLGRVVGFALNAAHTERLVLSEPVVELELRLTGEAMPFTRLAQAAPDVTGTMEWMNREPNGDITQYYTVHGADAEAVVEHTEAADHVESCTPVGESDSALYELRLARSAASQLLTAGAEAREITIEDGGVTVVATAPRDTDVRAVVEGVRSVYPETKLVAKRTLDGPGDEREEPTWSGDVSLTDRQFGALEAAFDAGYFEWPRDATAEEVADELDISAATLHYHLRRAERSLVESFLESRRE</sequence>
<dbReference type="Gene3D" id="3.30.450.40">
    <property type="match status" value="1"/>
</dbReference>
<dbReference type="CDD" id="cd00130">
    <property type="entry name" value="PAS"/>
    <property type="match status" value="1"/>
</dbReference>
<dbReference type="InterPro" id="IPR029016">
    <property type="entry name" value="GAF-like_dom_sf"/>
</dbReference>
<accession>A0ABD5ZS79</accession>
<dbReference type="InterPro" id="IPR000014">
    <property type="entry name" value="PAS"/>
</dbReference>
<protein>
    <submittedName>
        <fullName evidence="4">Bacterio-opsin activator domain-containing protein</fullName>
    </submittedName>
</protein>
<dbReference type="InterPro" id="IPR013655">
    <property type="entry name" value="PAS_fold_3"/>
</dbReference>
<name>A0ABD5ZS79_9EURY</name>
<dbReference type="InterPro" id="IPR035965">
    <property type="entry name" value="PAS-like_dom_sf"/>
</dbReference>
<dbReference type="InterPro" id="IPR003018">
    <property type="entry name" value="GAF"/>
</dbReference>
<dbReference type="RefSeq" id="WP_276234307.1">
    <property type="nucleotide sequence ID" value="NZ_CP119802.1"/>
</dbReference>
<dbReference type="InterPro" id="IPR031803">
    <property type="entry name" value="BAT_GAF/HTH-assoc"/>
</dbReference>
<dbReference type="Proteomes" id="UP001596398">
    <property type="component" value="Unassembled WGS sequence"/>
</dbReference>
<evidence type="ECO:0000313" key="5">
    <source>
        <dbReference type="Proteomes" id="UP001596398"/>
    </source>
</evidence>
<dbReference type="InterPro" id="IPR007050">
    <property type="entry name" value="HTH_bacterioopsin"/>
</dbReference>
<dbReference type="Gene3D" id="3.30.450.20">
    <property type="entry name" value="PAS domain"/>
    <property type="match status" value="1"/>
</dbReference>
<dbReference type="EMBL" id="JBHTAP010000001">
    <property type="protein sequence ID" value="MFC7236156.1"/>
    <property type="molecule type" value="Genomic_DNA"/>
</dbReference>
<dbReference type="GeneID" id="79267864"/>
<evidence type="ECO:0000313" key="4">
    <source>
        <dbReference type="EMBL" id="MFC7236156.1"/>
    </source>
</evidence>
<keyword evidence="2" id="KW-0804">Transcription</keyword>
<evidence type="ECO:0000259" key="3">
    <source>
        <dbReference type="PROSITE" id="PS50112"/>
    </source>
</evidence>
<evidence type="ECO:0000256" key="2">
    <source>
        <dbReference type="ARBA" id="ARBA00023163"/>
    </source>
</evidence>
<dbReference type="Pfam" id="PF08447">
    <property type="entry name" value="PAS_3"/>
    <property type="match status" value="1"/>
</dbReference>
<proteinExistence type="predicted"/>
<dbReference type="Pfam" id="PF13185">
    <property type="entry name" value="GAF_2"/>
    <property type="match status" value="1"/>
</dbReference>
<dbReference type="SUPFAM" id="SSF55781">
    <property type="entry name" value="GAF domain-like"/>
    <property type="match status" value="1"/>
</dbReference>
<dbReference type="PANTHER" id="PTHR34236:SF1">
    <property type="entry name" value="DIMETHYL SULFOXIDE REDUCTASE TRANSCRIPTIONAL ACTIVATOR"/>
    <property type="match status" value="1"/>
</dbReference>
<comment type="caution">
    <text evidence="4">The sequence shown here is derived from an EMBL/GenBank/DDBJ whole genome shotgun (WGS) entry which is preliminary data.</text>
</comment>
<organism evidence="4 5">
    <name type="scientific">Halosegnis marinus</name>
    <dbReference type="NCBI Taxonomy" id="3034023"/>
    <lineage>
        <taxon>Archaea</taxon>
        <taxon>Methanobacteriati</taxon>
        <taxon>Methanobacteriota</taxon>
        <taxon>Stenosarchaea group</taxon>
        <taxon>Halobacteria</taxon>
        <taxon>Halobacteriales</taxon>
        <taxon>Natronomonadaceae</taxon>
        <taxon>Halosegnis</taxon>
    </lineage>
</organism>
<dbReference type="SMART" id="SM00091">
    <property type="entry name" value="PAS"/>
    <property type="match status" value="1"/>
</dbReference>
<dbReference type="NCBIfam" id="TIGR00229">
    <property type="entry name" value="sensory_box"/>
    <property type="match status" value="1"/>
</dbReference>
<dbReference type="SUPFAM" id="SSF55785">
    <property type="entry name" value="PYP-like sensor domain (PAS domain)"/>
    <property type="match status" value="1"/>
</dbReference>
<reference evidence="4 5" key="1">
    <citation type="journal article" date="2019" name="Int. J. Syst. Evol. Microbiol.">
        <title>The Global Catalogue of Microorganisms (GCM) 10K type strain sequencing project: providing services to taxonomists for standard genome sequencing and annotation.</title>
        <authorList>
            <consortium name="The Broad Institute Genomics Platform"/>
            <consortium name="The Broad Institute Genome Sequencing Center for Infectious Disease"/>
            <person name="Wu L."/>
            <person name="Ma J."/>
        </authorList>
    </citation>
    <scope>NUCLEOTIDE SEQUENCE [LARGE SCALE GENOMIC DNA]</scope>
    <source>
        <strain evidence="4 5">DT85</strain>
    </source>
</reference>